<feature type="transmembrane region" description="Helical" evidence="1">
    <location>
        <begin position="278"/>
        <end position="299"/>
    </location>
</feature>
<organism evidence="3 4">
    <name type="scientific">Labedella populi</name>
    <dbReference type="NCBI Taxonomy" id="2498850"/>
    <lineage>
        <taxon>Bacteria</taxon>
        <taxon>Bacillati</taxon>
        <taxon>Actinomycetota</taxon>
        <taxon>Actinomycetes</taxon>
        <taxon>Micrococcales</taxon>
        <taxon>Microbacteriaceae</taxon>
        <taxon>Labedella</taxon>
    </lineage>
</organism>
<protein>
    <recommendedName>
        <fullName evidence="2">GP-PDE domain-containing protein</fullName>
    </recommendedName>
</protein>
<evidence type="ECO:0000256" key="1">
    <source>
        <dbReference type="SAM" id="Phobius"/>
    </source>
</evidence>
<dbReference type="PANTHER" id="PTHR46211">
    <property type="entry name" value="GLYCEROPHOSPHORYL DIESTER PHOSPHODIESTERASE"/>
    <property type="match status" value="1"/>
</dbReference>
<feature type="domain" description="GP-PDE" evidence="2">
    <location>
        <begin position="311"/>
        <end position="540"/>
    </location>
</feature>
<dbReference type="EMBL" id="RZNC01000002">
    <property type="protein sequence ID" value="RWZ64266.1"/>
    <property type="molecule type" value="Genomic_DNA"/>
</dbReference>
<comment type="caution">
    <text evidence="3">The sequence shown here is derived from an EMBL/GenBank/DDBJ whole genome shotgun (WGS) entry which is preliminary data.</text>
</comment>
<feature type="transmembrane region" description="Helical" evidence="1">
    <location>
        <begin position="72"/>
        <end position="98"/>
    </location>
</feature>
<evidence type="ECO:0000313" key="4">
    <source>
        <dbReference type="Proteomes" id="UP000288603"/>
    </source>
</evidence>
<dbReference type="SUPFAM" id="SSF51695">
    <property type="entry name" value="PLC-like phosphodiesterases"/>
    <property type="match status" value="1"/>
</dbReference>
<dbReference type="GO" id="GO:0008081">
    <property type="term" value="F:phosphoric diester hydrolase activity"/>
    <property type="evidence" value="ECO:0007669"/>
    <property type="project" value="InterPro"/>
</dbReference>
<keyword evidence="1" id="KW-1133">Transmembrane helix</keyword>
<proteinExistence type="predicted"/>
<dbReference type="Proteomes" id="UP000288603">
    <property type="component" value="Unassembled WGS sequence"/>
</dbReference>
<sequence length="545" mass="57121">MRGGPMDVRVAVRSLAHTPLRVWAVLVGVYATCLIIGRPAVHELLGAAAVAAGVEAVSPGSFPALLTSPVAWLFGSAALLVSVASALVWTALTLAVVARGFDDARTVRAVLTRAAVILRHWTRSGLALLAVPLALLSPLAGFGVLSPLTASLSIPPFIAREFLKAPLSGALWVAMMTATVLASFAVIMLLSWSNDGEPRSVRRARREARESLRRLRGPACAVAVVAVATAVIPPDATIVSGLVSVLASLAIAVAFVTSRYTPPSTAVASHRPAAWSPARATVVIALGAVALTISGSVVAPTASSAGEADGPLVIAHRGYDRGGPENTISGLEAAARRGADVVEVDIQQTADGDFVAAHDTNLLVLAGIDRSVSEMTTSELTRTTVSMHGRSDTIPTMEDYVRRAHDLGVPLLLEFKVTGQETPDFVERALRRLDALGALDGRNTFQSLDVETVRTLERLRPDLSVGVALAMYSGELPRIGADFFVVEQASVTAAMIADAHDRRAPLYAWTVNDDLEIRALLDLGVDGIITDRIDSPVLGGDGARP</sequence>
<feature type="transmembrane region" description="Helical" evidence="1">
    <location>
        <begin position="215"/>
        <end position="232"/>
    </location>
</feature>
<dbReference type="Gene3D" id="3.20.20.190">
    <property type="entry name" value="Phosphatidylinositol (PI) phosphodiesterase"/>
    <property type="match status" value="1"/>
</dbReference>
<reference evidence="3 4" key="1">
    <citation type="submission" date="2018-12" db="EMBL/GenBank/DDBJ databases">
        <authorList>
            <person name="Li F."/>
        </authorList>
    </citation>
    <scope>NUCLEOTIDE SEQUENCE [LARGE SCALE GENOMIC DNA]</scope>
    <source>
        <strain evidence="3 4">8H24J-4-2</strain>
    </source>
</reference>
<feature type="transmembrane region" description="Helical" evidence="1">
    <location>
        <begin position="44"/>
        <end position="66"/>
    </location>
</feature>
<keyword evidence="4" id="KW-1185">Reference proteome</keyword>
<evidence type="ECO:0000259" key="2">
    <source>
        <dbReference type="PROSITE" id="PS51704"/>
    </source>
</evidence>
<feature type="transmembrane region" description="Helical" evidence="1">
    <location>
        <begin position="126"/>
        <end position="150"/>
    </location>
</feature>
<dbReference type="InterPro" id="IPR017946">
    <property type="entry name" value="PLC-like_Pdiesterase_TIM-brl"/>
</dbReference>
<gene>
    <name evidence="3" type="ORF">ELQ92_05715</name>
</gene>
<feature type="transmembrane region" description="Helical" evidence="1">
    <location>
        <begin position="238"/>
        <end position="257"/>
    </location>
</feature>
<dbReference type="Pfam" id="PF03009">
    <property type="entry name" value="GDPD"/>
    <property type="match status" value="1"/>
</dbReference>
<dbReference type="PROSITE" id="PS51704">
    <property type="entry name" value="GP_PDE"/>
    <property type="match status" value="1"/>
</dbReference>
<feature type="transmembrane region" description="Helical" evidence="1">
    <location>
        <begin position="20"/>
        <end position="37"/>
    </location>
</feature>
<feature type="transmembrane region" description="Helical" evidence="1">
    <location>
        <begin position="170"/>
        <end position="194"/>
    </location>
</feature>
<keyword evidence="1" id="KW-0812">Transmembrane</keyword>
<dbReference type="GO" id="GO:0006629">
    <property type="term" value="P:lipid metabolic process"/>
    <property type="evidence" value="ECO:0007669"/>
    <property type="project" value="InterPro"/>
</dbReference>
<dbReference type="OrthoDB" id="9758957at2"/>
<dbReference type="InterPro" id="IPR030395">
    <property type="entry name" value="GP_PDE_dom"/>
</dbReference>
<dbReference type="PANTHER" id="PTHR46211:SF8">
    <property type="entry name" value="PHOSPHODIESTERASE"/>
    <property type="match status" value="1"/>
</dbReference>
<keyword evidence="1" id="KW-0472">Membrane</keyword>
<accession>A0A444QCD7</accession>
<name>A0A444QCD7_9MICO</name>
<evidence type="ECO:0000313" key="3">
    <source>
        <dbReference type="EMBL" id="RWZ64266.1"/>
    </source>
</evidence>
<dbReference type="AlphaFoldDB" id="A0A444QCD7"/>